<reference evidence="1 2" key="1">
    <citation type="submission" date="2017-09" db="EMBL/GenBank/DDBJ databases">
        <title>Depth-based differentiation of microbial function through sediment-hosted aquifers and enrichment of novel symbionts in the deep terrestrial subsurface.</title>
        <authorList>
            <person name="Probst A.J."/>
            <person name="Ladd B."/>
            <person name="Jarett J.K."/>
            <person name="Geller-Mcgrath D.E."/>
            <person name="Sieber C.M."/>
            <person name="Emerson J.B."/>
            <person name="Anantharaman K."/>
            <person name="Thomas B.C."/>
            <person name="Malmstrom R."/>
            <person name="Stieglmeier M."/>
            <person name="Klingl A."/>
            <person name="Woyke T."/>
            <person name="Ryan C.M."/>
            <person name="Banfield J.F."/>
        </authorList>
    </citation>
    <scope>NUCLEOTIDE SEQUENCE [LARGE SCALE GENOMIC DNA]</scope>
    <source>
        <strain evidence="1">CG11_big_fil_rev_8_21_14_0_20_45_26</strain>
    </source>
</reference>
<accession>A0A2H0LQA7</accession>
<name>A0A2H0LQA7_9BACT</name>
<protein>
    <recommendedName>
        <fullName evidence="3">Type IV pilus modification protein PilV</fullName>
    </recommendedName>
</protein>
<dbReference type="EMBL" id="PCVY01000041">
    <property type="protein sequence ID" value="PIQ86531.1"/>
    <property type="molecule type" value="Genomic_DNA"/>
</dbReference>
<organism evidence="1 2">
    <name type="scientific">Candidatus Abzuiibacterium crystallinum</name>
    <dbReference type="NCBI Taxonomy" id="1974748"/>
    <lineage>
        <taxon>Bacteria</taxon>
        <taxon>Pseudomonadati</taxon>
        <taxon>Candidatus Omnitrophota</taxon>
        <taxon>Candidatus Abzuiibacterium</taxon>
    </lineage>
</organism>
<comment type="caution">
    <text evidence="1">The sequence shown here is derived from an EMBL/GenBank/DDBJ whole genome shotgun (WGS) entry which is preliminary data.</text>
</comment>
<evidence type="ECO:0000313" key="1">
    <source>
        <dbReference type="EMBL" id="PIQ86531.1"/>
    </source>
</evidence>
<dbReference type="PROSITE" id="PS00409">
    <property type="entry name" value="PROKAR_NTER_METHYL"/>
    <property type="match status" value="1"/>
</dbReference>
<dbReference type="Proteomes" id="UP000230859">
    <property type="component" value="Unassembled WGS sequence"/>
</dbReference>
<sequence length="144" mass="15658">MVCMMKKNQAGLSLLEVLFSIAILAMMMAAIAGGFSQFNRVSVSQQYQTRAIQDAARMLEQVRKVANESGVTAATSATYWSTAGGTGWLETSAAQFNVLPEVERSITFPDGTAGNPLHVRATVTWQEQGNPKSYSMDMLVTERT</sequence>
<dbReference type="InterPro" id="IPR012902">
    <property type="entry name" value="N_methyl_site"/>
</dbReference>
<dbReference type="NCBIfam" id="TIGR02532">
    <property type="entry name" value="IV_pilin_GFxxxE"/>
    <property type="match status" value="1"/>
</dbReference>
<proteinExistence type="predicted"/>
<evidence type="ECO:0008006" key="3">
    <source>
        <dbReference type="Google" id="ProtNLM"/>
    </source>
</evidence>
<evidence type="ECO:0000313" key="2">
    <source>
        <dbReference type="Proteomes" id="UP000230859"/>
    </source>
</evidence>
<gene>
    <name evidence="1" type="ORF">COV74_04390</name>
</gene>
<dbReference type="Pfam" id="PF07963">
    <property type="entry name" value="N_methyl"/>
    <property type="match status" value="1"/>
</dbReference>
<dbReference type="AlphaFoldDB" id="A0A2H0LQA7"/>